<dbReference type="InterPro" id="IPR003265">
    <property type="entry name" value="HhH-GPD_domain"/>
</dbReference>
<comment type="catalytic activity">
    <reaction evidence="1">
        <text>Hydrolysis of alkylated DNA, releasing 3-methyladenine, 3-methylguanine, 7-methylguanine and 7-methyladenine.</text>
        <dbReference type="EC" id="3.2.2.21"/>
    </reaction>
</comment>
<dbReference type="EC" id="3.2.2.21" evidence="2"/>
<dbReference type="CDD" id="cd00056">
    <property type="entry name" value="ENDO3c"/>
    <property type="match status" value="1"/>
</dbReference>
<keyword evidence="7" id="KW-1185">Reference proteome</keyword>
<evidence type="ECO:0000313" key="6">
    <source>
        <dbReference type="EMBL" id="PWL03846.1"/>
    </source>
</evidence>
<dbReference type="Gene3D" id="1.10.1670.40">
    <property type="match status" value="1"/>
</dbReference>
<dbReference type="Proteomes" id="UP000245523">
    <property type="component" value="Unassembled WGS sequence"/>
</dbReference>
<dbReference type="PANTHER" id="PTHR43003:SF5">
    <property type="entry name" value="DNA-3-METHYLADENINE GLYCOSYLASE"/>
    <property type="match status" value="1"/>
</dbReference>
<protein>
    <recommendedName>
        <fullName evidence="2">DNA-3-methyladenine glycosylase II</fullName>
        <ecNumber evidence="2">3.2.2.21</ecNumber>
    </recommendedName>
</protein>
<dbReference type="RefSeq" id="WP_106197639.1">
    <property type="nucleotide sequence ID" value="NZ_JAXEIU010000011.1"/>
</dbReference>
<feature type="domain" description="HhH-GPD" evidence="5">
    <location>
        <begin position="47"/>
        <end position="198"/>
    </location>
</feature>
<reference evidence="6 7" key="1">
    <citation type="submission" date="2018-05" db="EMBL/GenBank/DDBJ databases">
        <title>Animal gut microbial communities from fecal samples from Wisconsin, USA.</title>
        <authorList>
            <person name="Neumann A."/>
        </authorList>
    </citation>
    <scope>NUCLEOTIDE SEQUENCE [LARGE SCALE GENOMIC DNA]</scope>
    <source>
        <strain evidence="6 7">UWS4</strain>
    </source>
</reference>
<dbReference type="InterPro" id="IPR011257">
    <property type="entry name" value="DNA_glycosylase"/>
</dbReference>
<organism evidence="6 7">
    <name type="scientific">Hallerella porci</name>
    <dbReference type="NCBI Taxonomy" id="1945871"/>
    <lineage>
        <taxon>Bacteria</taxon>
        <taxon>Pseudomonadati</taxon>
        <taxon>Fibrobacterota</taxon>
        <taxon>Fibrobacteria</taxon>
        <taxon>Fibrobacterales</taxon>
        <taxon>Fibrobacteraceae</taxon>
        <taxon>Hallerella</taxon>
    </lineage>
</organism>
<comment type="caution">
    <text evidence="6">The sequence shown here is derived from an EMBL/GenBank/DDBJ whole genome shotgun (WGS) entry which is preliminary data.</text>
</comment>
<evidence type="ECO:0000256" key="1">
    <source>
        <dbReference type="ARBA" id="ARBA00000086"/>
    </source>
</evidence>
<evidence type="ECO:0000313" key="7">
    <source>
        <dbReference type="Proteomes" id="UP000245523"/>
    </source>
</evidence>
<keyword evidence="3" id="KW-0227">DNA damage</keyword>
<dbReference type="PANTHER" id="PTHR43003">
    <property type="entry name" value="DNA-3-METHYLADENINE GLYCOSYLASE"/>
    <property type="match status" value="1"/>
</dbReference>
<evidence type="ECO:0000256" key="3">
    <source>
        <dbReference type="ARBA" id="ARBA00022763"/>
    </source>
</evidence>
<gene>
    <name evidence="6" type="ORF">B0H50_10217</name>
</gene>
<dbReference type="Gene3D" id="1.10.340.30">
    <property type="entry name" value="Hypothetical protein, domain 2"/>
    <property type="match status" value="1"/>
</dbReference>
<name>A0ABX5LS25_9BACT</name>
<dbReference type="EMBL" id="QGHD01000002">
    <property type="protein sequence ID" value="PWL03846.1"/>
    <property type="molecule type" value="Genomic_DNA"/>
</dbReference>
<evidence type="ECO:0000259" key="5">
    <source>
        <dbReference type="SMART" id="SM00478"/>
    </source>
</evidence>
<dbReference type="SMART" id="SM00478">
    <property type="entry name" value="ENDO3c"/>
    <property type="match status" value="1"/>
</dbReference>
<keyword evidence="4" id="KW-0234">DNA repair</keyword>
<proteinExistence type="predicted"/>
<dbReference type="InterPro" id="IPR051912">
    <property type="entry name" value="Alkylbase_DNA_Glycosylase/TA"/>
</dbReference>
<dbReference type="SUPFAM" id="SSF48150">
    <property type="entry name" value="DNA-glycosylase"/>
    <property type="match status" value="1"/>
</dbReference>
<dbReference type="Pfam" id="PF00730">
    <property type="entry name" value="HhH-GPD"/>
    <property type="match status" value="1"/>
</dbReference>
<sequence length="217" mass="24943">MFFQYGNKEIEFLKAKDKRLAFAIEKIGHVEREVDSDLFSAVVHQIIAQQISTKAQATIWKRLNDSLKMVNAKNISDLSPKKLQSFGMTFKKAEYILDFAKKVNDGIFDLEKINEKSDEEVVKELSSLKGVGVWTAEMIMTFCMQRSNIVSFGDLAILRGMRMLYRHRKIDKVKFEKYRKRYSPYGTVASLYLWAIAGGAIPELTDPAEKLKTEKVK</sequence>
<evidence type="ECO:0000256" key="2">
    <source>
        <dbReference type="ARBA" id="ARBA00012000"/>
    </source>
</evidence>
<evidence type="ECO:0000256" key="4">
    <source>
        <dbReference type="ARBA" id="ARBA00023204"/>
    </source>
</evidence>
<accession>A0ABX5LS25</accession>